<evidence type="ECO:0000313" key="3">
    <source>
        <dbReference type="Proteomes" id="UP000008021"/>
    </source>
</evidence>
<dbReference type="HOGENOM" id="CLU_2324295_0_0_1"/>
<dbReference type="Gramene" id="OMERI07G03150.1">
    <property type="protein sequence ID" value="OMERI07G03150.1"/>
    <property type="gene ID" value="OMERI07G03150"/>
</dbReference>
<feature type="compositionally biased region" description="Basic and acidic residues" evidence="1">
    <location>
        <begin position="15"/>
        <end position="30"/>
    </location>
</feature>
<reference evidence="2" key="2">
    <citation type="submission" date="2018-05" db="EMBL/GenBank/DDBJ databases">
        <title>OmerRS3 (Oryza meridionalis Reference Sequence Version 3).</title>
        <authorList>
            <person name="Zhang J."/>
            <person name="Kudrna D."/>
            <person name="Lee S."/>
            <person name="Talag J."/>
            <person name="Welchert J."/>
            <person name="Wing R.A."/>
        </authorList>
    </citation>
    <scope>NUCLEOTIDE SEQUENCE [LARGE SCALE GENOMIC DNA]</scope>
    <source>
        <strain evidence="2">cv. OR44</strain>
    </source>
</reference>
<feature type="region of interest" description="Disordered" evidence="1">
    <location>
        <begin position="1"/>
        <end position="30"/>
    </location>
</feature>
<evidence type="ECO:0000256" key="1">
    <source>
        <dbReference type="SAM" id="MobiDB-lite"/>
    </source>
</evidence>
<dbReference type="EnsemblPlants" id="OMERI07G03150.1">
    <property type="protein sequence ID" value="OMERI07G03150.1"/>
    <property type="gene ID" value="OMERI07G03150"/>
</dbReference>
<accession>A0A0E0E7Z9</accession>
<name>A0A0E0E7Z9_9ORYZ</name>
<keyword evidence="3" id="KW-1185">Reference proteome</keyword>
<evidence type="ECO:0000313" key="2">
    <source>
        <dbReference type="EnsemblPlants" id="OMERI07G03150.1"/>
    </source>
</evidence>
<sequence length="99" mass="10505">MMTAGARQQRRRARHDSGGRRAHDCDGAVRDGHGKRALLLFSSSPSPSHGLAGGWASQIRCCGAWCGGRSSAAVMLDRRWGSHICSVGDGDDDLLPLSC</sequence>
<organism evidence="2">
    <name type="scientific">Oryza meridionalis</name>
    <dbReference type="NCBI Taxonomy" id="40149"/>
    <lineage>
        <taxon>Eukaryota</taxon>
        <taxon>Viridiplantae</taxon>
        <taxon>Streptophyta</taxon>
        <taxon>Embryophyta</taxon>
        <taxon>Tracheophyta</taxon>
        <taxon>Spermatophyta</taxon>
        <taxon>Magnoliopsida</taxon>
        <taxon>Liliopsida</taxon>
        <taxon>Poales</taxon>
        <taxon>Poaceae</taxon>
        <taxon>BOP clade</taxon>
        <taxon>Oryzoideae</taxon>
        <taxon>Oryzeae</taxon>
        <taxon>Oryzinae</taxon>
        <taxon>Oryza</taxon>
    </lineage>
</organism>
<dbReference type="Proteomes" id="UP000008021">
    <property type="component" value="Chromosome 7"/>
</dbReference>
<reference evidence="2" key="1">
    <citation type="submission" date="2015-04" db="UniProtKB">
        <authorList>
            <consortium name="EnsemblPlants"/>
        </authorList>
    </citation>
    <scope>IDENTIFICATION</scope>
</reference>
<protein>
    <submittedName>
        <fullName evidence="2">Uncharacterized protein</fullName>
    </submittedName>
</protein>
<dbReference type="AlphaFoldDB" id="A0A0E0E7Z9"/>
<proteinExistence type="predicted"/>